<accession>A0AAU9U4J1</accession>
<keyword evidence="5" id="KW-1185">Reference proteome</keyword>
<evidence type="ECO:0000313" key="5">
    <source>
        <dbReference type="Proteomes" id="UP001153954"/>
    </source>
</evidence>
<dbReference type="PANTHER" id="PTHR35450">
    <property type="entry name" value="REVERSE TRANSCRIPTASE DOMAIN-CONTAINING PROTEIN"/>
    <property type="match status" value="1"/>
</dbReference>
<sequence>MFHGGIWAKLRNFYKWYVLGLVSVGYILGELGHYLIGTTSKVTAEDLHYGDKACMLNATHLTLSQLPVVCEKVNSSDIPREVPLRVGKAVGLDLGVGFGPGGQPVELWFLRVAAGSVPGAGSEPDALLIRGFQAKVEQHMPRAAWLGECLAASMRTLDTGEPPVLFNFPCRGERRALPWSTFKSLATRGNDMITRSKTKKTDQANMPISADETASQISPTPPPRSIFSLTSSPVSYQPSSSRSSLSSLSEPRSVDVVIEADTAENSSPATGTTNARKKWSEEMNKFILRQYLIITNLETDTNSYLTTLHQKFIEKFPNMNVSKQRIGDQRRAIVNKNLLPATTINTIRLEVRSQLQTQNIDNSNTTHFINFTPQNAISSENATHSQPRSRMKWSNEVNETLIKCYYLTTKMETDMTVWRKRLREMFVEHYPHLQHLSEQRISDQKRVIFNNKMIPEARLQIIKATVVNVLNDVDLCRQADSMHKNEIEINTSALLATNENLDTELEQRATQEIDMGLISNPFDNLDIENLSSPNSQHIIHNNLENERNAEIDLIFSQTLEHYTNIHPTKRNYIPKQRTSAKLGKIVTYINNKILPQHINKDTVYEALQTIIYCAAWTAAKANGSKISYLSNQNETNQHKTNKPKWQNRLENKIKDLRAKIGRLTQYIQGKRSRKVLKEVQAITENYRTHTSHEEPNSQLTHFLDTLKQKLTVVSSRLNRYTKCTIRKSQNNQFKNNEKQFYRQLNNSSTNRTNKSNNTESNVPPADEMRRYWADIWENPTYHNNEASWINTEIENSVNIEQMKFEYVQIDTFQDVIRNSHNWKAPGSDFIHNFWYKKFTYIHPYLYNYINEFIRDPTIMPAYITEGITYMLPKDRNNLNNPAKYRPITCLQTIYKIITSCITHIIYKHLETNNIISEEQKGCRKYSQGCKEQLTIDAVILKQVERNKTNLCSMYIDYKKAYDSVPHSWLLKVLDIYKVHPQLTFFLSNIIKKWTTRLHLNTTTDLSAVEPIKILRGIYQGDSLSPLWFCLALNPLSNRLNAMKPGYILQVNDTTAETQTDKKEHKINHLLYMDDIKLYASSPEELLELANITEEYSNDITMQFGIDKCKINSIIAGKHFDHSYEMQTGEIIQSLEEKDTYKYLGYIQNKQIQHKEIKLKLTKQFKHRLNSILNTQLHAKNTIKAINTYAIPTLTYSFGIINWTKTELKNLQRMINTSMTKHRKHHPRSCVQRLTLPRKEGGRGIIDITNLHNKQITTLRKYFHSKSTTSELHKAIVFSDRKYTPLNMCDRTTQSNERQTDGRTKVAEWARKSLHGRHHHDLIQQNVDKLASNEWLSHGDLFPETEGFMVAIQDQVIETRNYQRHIIRAPIPTDLCRRCNSASETIQHITGACKAIVQTDYKHRHDQISNIIHQKLALKYKLITTPAVPYYKYTPEVVLENTTHKLYFDRAILTDKTTHFNRPDVTLVDKVNKTAQIIDIAVPNTHNLQNTIAEKLSKYTDLKIELTRMWKLNNVTIIPVVISTTGVIPRQLHHSLKILDIPPKTYLSLQKAAILNTCRIVRKFLQNDTDAQPTISFTQAPIIPPTH</sequence>
<feature type="region of interest" description="Disordered" evidence="1">
    <location>
        <begin position="745"/>
        <end position="764"/>
    </location>
</feature>
<dbReference type="Pfam" id="PF00078">
    <property type="entry name" value="RVT_1"/>
    <property type="match status" value="1"/>
</dbReference>
<dbReference type="InterPro" id="IPR000477">
    <property type="entry name" value="RT_dom"/>
</dbReference>
<dbReference type="EMBL" id="CAKOGL010000013">
    <property type="protein sequence ID" value="CAH2094088.1"/>
    <property type="molecule type" value="Genomic_DNA"/>
</dbReference>
<evidence type="ECO:0000256" key="2">
    <source>
        <dbReference type="SAM" id="Phobius"/>
    </source>
</evidence>
<protein>
    <recommendedName>
        <fullName evidence="3">Reverse transcriptase domain-containing protein</fullName>
    </recommendedName>
</protein>
<keyword evidence="2" id="KW-0472">Membrane</keyword>
<organism evidence="4 5">
    <name type="scientific">Euphydryas editha</name>
    <name type="common">Edith's checkerspot</name>
    <dbReference type="NCBI Taxonomy" id="104508"/>
    <lineage>
        <taxon>Eukaryota</taxon>
        <taxon>Metazoa</taxon>
        <taxon>Ecdysozoa</taxon>
        <taxon>Arthropoda</taxon>
        <taxon>Hexapoda</taxon>
        <taxon>Insecta</taxon>
        <taxon>Pterygota</taxon>
        <taxon>Neoptera</taxon>
        <taxon>Endopterygota</taxon>
        <taxon>Lepidoptera</taxon>
        <taxon>Glossata</taxon>
        <taxon>Ditrysia</taxon>
        <taxon>Papilionoidea</taxon>
        <taxon>Nymphalidae</taxon>
        <taxon>Nymphalinae</taxon>
        <taxon>Euphydryas</taxon>
    </lineage>
</organism>
<feature type="transmembrane region" description="Helical" evidence="2">
    <location>
        <begin position="16"/>
        <end position="36"/>
    </location>
</feature>
<proteinExistence type="predicted"/>
<keyword evidence="2" id="KW-0812">Transmembrane</keyword>
<evidence type="ECO:0000259" key="3">
    <source>
        <dbReference type="PROSITE" id="PS50878"/>
    </source>
</evidence>
<dbReference type="Proteomes" id="UP001153954">
    <property type="component" value="Unassembled WGS sequence"/>
</dbReference>
<keyword evidence="2" id="KW-1133">Transmembrane helix</keyword>
<dbReference type="PROSITE" id="PS50878">
    <property type="entry name" value="RT_POL"/>
    <property type="match status" value="1"/>
</dbReference>
<dbReference type="PANTHER" id="PTHR35450:SF2">
    <property type="entry name" value="REVERSE TRANSCRIPTASE DOMAIN-CONTAINING PROTEIN"/>
    <property type="match status" value="1"/>
</dbReference>
<dbReference type="SUPFAM" id="SSF56672">
    <property type="entry name" value="DNA/RNA polymerases"/>
    <property type="match status" value="1"/>
</dbReference>
<comment type="caution">
    <text evidence="4">The sequence shown here is derived from an EMBL/GenBank/DDBJ whole genome shotgun (WGS) entry which is preliminary data.</text>
</comment>
<evidence type="ECO:0000313" key="4">
    <source>
        <dbReference type="EMBL" id="CAH2094088.1"/>
    </source>
</evidence>
<feature type="region of interest" description="Disordered" evidence="1">
    <location>
        <begin position="190"/>
        <end position="248"/>
    </location>
</feature>
<name>A0AAU9U4J1_EUPED</name>
<feature type="compositionally biased region" description="Low complexity" evidence="1">
    <location>
        <begin position="228"/>
        <end position="248"/>
    </location>
</feature>
<dbReference type="InterPro" id="IPR043502">
    <property type="entry name" value="DNA/RNA_pol_sf"/>
</dbReference>
<feature type="compositionally biased region" description="Low complexity" evidence="1">
    <location>
        <begin position="745"/>
        <end position="761"/>
    </location>
</feature>
<dbReference type="GO" id="GO:0071897">
    <property type="term" value="P:DNA biosynthetic process"/>
    <property type="evidence" value="ECO:0007669"/>
    <property type="project" value="UniProtKB-ARBA"/>
</dbReference>
<evidence type="ECO:0000256" key="1">
    <source>
        <dbReference type="SAM" id="MobiDB-lite"/>
    </source>
</evidence>
<dbReference type="CDD" id="cd01650">
    <property type="entry name" value="RT_nLTR_like"/>
    <property type="match status" value="1"/>
</dbReference>
<gene>
    <name evidence="4" type="ORF">EEDITHA_LOCUS9690</name>
</gene>
<feature type="domain" description="Reverse transcriptase" evidence="3">
    <location>
        <begin position="852"/>
        <end position="1147"/>
    </location>
</feature>
<reference evidence="4" key="1">
    <citation type="submission" date="2022-03" db="EMBL/GenBank/DDBJ databases">
        <authorList>
            <person name="Tunstrom K."/>
        </authorList>
    </citation>
    <scope>NUCLEOTIDE SEQUENCE</scope>
</reference>